<sequence>MSTATASMKECLENCQECQAICADMLTTQCLPEGGNHVEQTHVKLMLDCIAAYAASSVDVRIHR</sequence>
<accession>A0A517P251</accession>
<dbReference type="AlphaFoldDB" id="A0A517P251"/>
<reference evidence="1 2" key="1">
    <citation type="submission" date="2019-02" db="EMBL/GenBank/DDBJ databases">
        <title>Deep-cultivation of Planctomycetes and their phenomic and genomic characterization uncovers novel biology.</title>
        <authorList>
            <person name="Wiegand S."/>
            <person name="Jogler M."/>
            <person name="Boedeker C."/>
            <person name="Pinto D."/>
            <person name="Vollmers J."/>
            <person name="Rivas-Marin E."/>
            <person name="Kohn T."/>
            <person name="Peeters S.H."/>
            <person name="Heuer A."/>
            <person name="Rast P."/>
            <person name="Oberbeckmann S."/>
            <person name="Bunk B."/>
            <person name="Jeske O."/>
            <person name="Meyerdierks A."/>
            <person name="Storesund J.E."/>
            <person name="Kallscheuer N."/>
            <person name="Luecker S."/>
            <person name="Lage O.M."/>
            <person name="Pohl T."/>
            <person name="Merkel B.J."/>
            <person name="Hornburger P."/>
            <person name="Mueller R.-W."/>
            <person name="Bruemmer F."/>
            <person name="Labrenz M."/>
            <person name="Spormann A.M."/>
            <person name="Op den Camp H."/>
            <person name="Overmann J."/>
            <person name="Amann R."/>
            <person name="Jetten M.S.M."/>
            <person name="Mascher T."/>
            <person name="Medema M.H."/>
            <person name="Devos D.P."/>
            <person name="Kaster A.-K."/>
            <person name="Ovreas L."/>
            <person name="Rohde M."/>
            <person name="Galperin M.Y."/>
            <person name="Jogler C."/>
        </authorList>
    </citation>
    <scope>NUCLEOTIDE SEQUENCE [LARGE SCALE GENOMIC DNA]</scope>
    <source>
        <strain evidence="1 2">K23_9</strain>
    </source>
</reference>
<gene>
    <name evidence="1" type="ORF">K239x_54740</name>
</gene>
<evidence type="ECO:0000313" key="1">
    <source>
        <dbReference type="EMBL" id="QDT13456.1"/>
    </source>
</evidence>
<dbReference type="Gene3D" id="1.20.1270.360">
    <property type="match status" value="1"/>
</dbReference>
<keyword evidence="2" id="KW-1185">Reference proteome</keyword>
<evidence type="ECO:0000313" key="2">
    <source>
        <dbReference type="Proteomes" id="UP000319817"/>
    </source>
</evidence>
<dbReference type="EMBL" id="CP036526">
    <property type="protein sequence ID" value="QDT13456.1"/>
    <property type="molecule type" value="Genomic_DNA"/>
</dbReference>
<name>A0A517P251_9BACT</name>
<evidence type="ECO:0008006" key="3">
    <source>
        <dbReference type="Google" id="ProtNLM"/>
    </source>
</evidence>
<dbReference type="Proteomes" id="UP000319817">
    <property type="component" value="Chromosome"/>
</dbReference>
<organism evidence="1 2">
    <name type="scientific">Stieleria marina</name>
    <dbReference type="NCBI Taxonomy" id="1930275"/>
    <lineage>
        <taxon>Bacteria</taxon>
        <taxon>Pseudomonadati</taxon>
        <taxon>Planctomycetota</taxon>
        <taxon>Planctomycetia</taxon>
        <taxon>Pirellulales</taxon>
        <taxon>Pirellulaceae</taxon>
        <taxon>Stieleria</taxon>
    </lineage>
</organism>
<proteinExistence type="predicted"/>
<dbReference type="RefSeq" id="WP_419189403.1">
    <property type="nucleotide sequence ID" value="NZ_CP036526.1"/>
</dbReference>
<protein>
    <recommendedName>
        <fullName evidence="3">Ferredoxin</fullName>
    </recommendedName>
</protein>